<dbReference type="GO" id="GO:0022857">
    <property type="term" value="F:transmembrane transporter activity"/>
    <property type="evidence" value="ECO:0007669"/>
    <property type="project" value="InterPro"/>
</dbReference>
<keyword evidence="9" id="KW-1185">Reference proteome</keyword>
<dbReference type="InterPro" id="IPR011701">
    <property type="entry name" value="MFS"/>
</dbReference>
<feature type="transmembrane region" description="Helical" evidence="6">
    <location>
        <begin position="86"/>
        <end position="108"/>
    </location>
</feature>
<feature type="transmembrane region" description="Helical" evidence="6">
    <location>
        <begin position="322"/>
        <end position="341"/>
    </location>
</feature>
<feature type="region of interest" description="Disordered" evidence="5">
    <location>
        <begin position="412"/>
        <end position="431"/>
    </location>
</feature>
<keyword evidence="2 6" id="KW-0812">Transmembrane</keyword>
<keyword evidence="3 6" id="KW-1133">Transmembrane helix</keyword>
<dbReference type="EMBL" id="CP014989">
    <property type="protein sequence ID" value="ANS78571.1"/>
    <property type="molecule type" value="Genomic_DNA"/>
</dbReference>
<dbReference type="GO" id="GO:0005886">
    <property type="term" value="C:plasma membrane"/>
    <property type="evidence" value="ECO:0007669"/>
    <property type="project" value="UniProtKB-SubCell"/>
</dbReference>
<feature type="transmembrane region" description="Helical" evidence="6">
    <location>
        <begin position="114"/>
        <end position="137"/>
    </location>
</feature>
<dbReference type="AlphaFoldDB" id="A0A1B1NAX7"/>
<evidence type="ECO:0000256" key="1">
    <source>
        <dbReference type="ARBA" id="ARBA00004651"/>
    </source>
</evidence>
<proteinExistence type="predicted"/>
<feature type="domain" description="Major facilitator superfamily (MFS) profile" evidence="7">
    <location>
        <begin position="230"/>
        <end position="431"/>
    </location>
</feature>
<name>A0A1B1NAX7_9MICO</name>
<reference evidence="8 9" key="1">
    <citation type="submission" date="2016-03" db="EMBL/GenBank/DDBJ databases">
        <title>Shallow-sea hydrothermal system.</title>
        <authorList>
            <person name="Tang K."/>
        </authorList>
    </citation>
    <scope>NUCLEOTIDE SEQUENCE [LARGE SCALE GENOMIC DNA]</scope>
    <source>
        <strain evidence="8 9">JLT9</strain>
    </source>
</reference>
<evidence type="ECO:0000259" key="7">
    <source>
        <dbReference type="PROSITE" id="PS50850"/>
    </source>
</evidence>
<dbReference type="PATRIC" id="fig|1758689.4.peg.1214"/>
<comment type="subcellular location">
    <subcellularLocation>
        <location evidence="1">Cell membrane</location>
        <topology evidence="1">Multi-pass membrane protein</topology>
    </subcellularLocation>
</comment>
<feature type="transmembrane region" description="Helical" evidence="6">
    <location>
        <begin position="266"/>
        <end position="286"/>
    </location>
</feature>
<dbReference type="KEGG" id="serj:SGUI_1175"/>
<evidence type="ECO:0000256" key="5">
    <source>
        <dbReference type="SAM" id="MobiDB-lite"/>
    </source>
</evidence>
<dbReference type="PANTHER" id="PTHR23542:SF1">
    <property type="entry name" value="MAJOR FACILITATOR SUPERFAMILY (MFS) PROFILE DOMAIN-CONTAINING PROTEIN"/>
    <property type="match status" value="1"/>
</dbReference>
<feature type="transmembrane region" description="Helical" evidence="6">
    <location>
        <begin position="384"/>
        <end position="406"/>
    </location>
</feature>
<evidence type="ECO:0000256" key="4">
    <source>
        <dbReference type="ARBA" id="ARBA00023136"/>
    </source>
</evidence>
<feature type="transmembrane region" description="Helical" evidence="6">
    <location>
        <begin position="21"/>
        <end position="46"/>
    </location>
</feature>
<feature type="transmembrane region" description="Helical" evidence="6">
    <location>
        <begin position="226"/>
        <end position="246"/>
    </location>
</feature>
<dbReference type="PROSITE" id="PS50850">
    <property type="entry name" value="MFS"/>
    <property type="match status" value="1"/>
</dbReference>
<dbReference type="Pfam" id="PF07690">
    <property type="entry name" value="MFS_1"/>
    <property type="match status" value="1"/>
</dbReference>
<dbReference type="PANTHER" id="PTHR23542">
    <property type="match status" value="1"/>
</dbReference>
<feature type="transmembrane region" description="Helical" evidence="6">
    <location>
        <begin position="353"/>
        <end position="372"/>
    </location>
</feature>
<feature type="transmembrane region" description="Helical" evidence="6">
    <location>
        <begin position="298"/>
        <end position="316"/>
    </location>
</feature>
<feature type="transmembrane region" description="Helical" evidence="6">
    <location>
        <begin position="190"/>
        <end position="214"/>
    </location>
</feature>
<dbReference type="InterPro" id="IPR020846">
    <property type="entry name" value="MFS_dom"/>
</dbReference>
<dbReference type="InterPro" id="IPR036259">
    <property type="entry name" value="MFS_trans_sf"/>
</dbReference>
<protein>
    <submittedName>
        <fullName evidence="8">ABC transporter, permease protein</fullName>
    </submittedName>
</protein>
<feature type="transmembrane region" description="Helical" evidence="6">
    <location>
        <begin position="52"/>
        <end position="74"/>
    </location>
</feature>
<organism evidence="8 9">
    <name type="scientific">Serinicoccus hydrothermalis</name>
    <dbReference type="NCBI Taxonomy" id="1758689"/>
    <lineage>
        <taxon>Bacteria</taxon>
        <taxon>Bacillati</taxon>
        <taxon>Actinomycetota</taxon>
        <taxon>Actinomycetes</taxon>
        <taxon>Micrococcales</taxon>
        <taxon>Ornithinimicrobiaceae</taxon>
        <taxon>Serinicoccus</taxon>
    </lineage>
</organism>
<sequence length="431" mass="43185">MREAYPVSPVQSYRQLFALTGPVYVLVAFVARLPLAMSQIAALLAVSGATGSYAAGGMTAGALAVANAVGSPVAGALTDRVGQRPVLVTQSVLGTLGLLALAVLTLGAGPGEPWWPLPVVAALAGVFLPQVGTMARVRWRPISATGRRGAEPRLMDAAFSYEGAADEASFVLGPAVVGVIVAIAAPVTSLVVAALLLGAFGTWFALHPTVTLVGRDTGSRAGRGRLVTPALLVLAGVQLSIGMIFGSIQTGTSVLATQAGAPGLTGLLHALLGVGSVLAGLAVVALPEHVGHVRRLRIFTSALVVLALPLLLVGSLTALAVALLALGVAIAPSMITTFTLAERNTPVRRLGGAMTTLAATTGTGYALGAALAGRFADLGGHRPAFAVTIAATLLATTLAWTGAGAVRRALGAARQPEAKDQEAPSPVAATS</sequence>
<accession>A0A1B1NAX7</accession>
<evidence type="ECO:0000256" key="6">
    <source>
        <dbReference type="SAM" id="Phobius"/>
    </source>
</evidence>
<keyword evidence="4 6" id="KW-0472">Membrane</keyword>
<dbReference type="Proteomes" id="UP000092482">
    <property type="component" value="Chromosome"/>
</dbReference>
<dbReference type="STRING" id="1758689.SGUI_1175"/>
<dbReference type="SUPFAM" id="SSF103473">
    <property type="entry name" value="MFS general substrate transporter"/>
    <property type="match status" value="1"/>
</dbReference>
<evidence type="ECO:0000256" key="2">
    <source>
        <dbReference type="ARBA" id="ARBA00022692"/>
    </source>
</evidence>
<feature type="transmembrane region" description="Helical" evidence="6">
    <location>
        <begin position="158"/>
        <end position="184"/>
    </location>
</feature>
<evidence type="ECO:0000313" key="9">
    <source>
        <dbReference type="Proteomes" id="UP000092482"/>
    </source>
</evidence>
<dbReference type="Gene3D" id="1.20.1250.20">
    <property type="entry name" value="MFS general substrate transporter like domains"/>
    <property type="match status" value="1"/>
</dbReference>
<gene>
    <name evidence="8" type="ORF">SGUI_1175</name>
</gene>
<evidence type="ECO:0000256" key="3">
    <source>
        <dbReference type="ARBA" id="ARBA00022989"/>
    </source>
</evidence>
<dbReference type="OrthoDB" id="9180256at2"/>
<evidence type="ECO:0000313" key="8">
    <source>
        <dbReference type="EMBL" id="ANS78571.1"/>
    </source>
</evidence>